<dbReference type="Proteomes" id="UP001320154">
    <property type="component" value="Unassembled WGS sequence"/>
</dbReference>
<evidence type="ECO:0000313" key="6">
    <source>
        <dbReference type="Proteomes" id="UP001320154"/>
    </source>
</evidence>
<dbReference type="InterPro" id="IPR036388">
    <property type="entry name" value="WH-like_DNA-bd_sf"/>
</dbReference>
<protein>
    <submittedName>
        <fullName evidence="5">LuxR family transcriptional regulator</fullName>
    </submittedName>
</protein>
<keyword evidence="3" id="KW-0804">Transcription</keyword>
<gene>
    <name evidence="5" type="ORF">HOP60_17385</name>
</gene>
<dbReference type="PANTHER" id="PTHR44688:SF16">
    <property type="entry name" value="DNA-BINDING TRANSCRIPTIONAL ACTIVATOR DEVR_DOSR"/>
    <property type="match status" value="1"/>
</dbReference>
<dbReference type="RefSeq" id="WP_234251278.1">
    <property type="nucleotide sequence ID" value="NZ_JABFTQ010000013.1"/>
</dbReference>
<evidence type="ECO:0000256" key="3">
    <source>
        <dbReference type="ARBA" id="ARBA00023163"/>
    </source>
</evidence>
<dbReference type="PROSITE" id="PS50043">
    <property type="entry name" value="HTH_LUXR_2"/>
    <property type="match status" value="1"/>
</dbReference>
<evidence type="ECO:0000259" key="4">
    <source>
        <dbReference type="PROSITE" id="PS50043"/>
    </source>
</evidence>
<evidence type="ECO:0000256" key="1">
    <source>
        <dbReference type="ARBA" id="ARBA00023015"/>
    </source>
</evidence>
<evidence type="ECO:0000256" key="2">
    <source>
        <dbReference type="ARBA" id="ARBA00023125"/>
    </source>
</evidence>
<proteinExistence type="predicted"/>
<name>A0ABS9B9D0_9GAMM</name>
<evidence type="ECO:0000313" key="5">
    <source>
        <dbReference type="EMBL" id="MCE8048503.1"/>
    </source>
</evidence>
<dbReference type="SUPFAM" id="SSF46894">
    <property type="entry name" value="C-terminal effector domain of the bipartite response regulators"/>
    <property type="match status" value="1"/>
</dbReference>
<dbReference type="InterPro" id="IPR016032">
    <property type="entry name" value="Sig_transdc_resp-reg_C-effctor"/>
</dbReference>
<comment type="caution">
    <text evidence="5">The sequence shown here is derived from an EMBL/GenBank/DDBJ whole genome shotgun (WGS) entry which is preliminary data.</text>
</comment>
<dbReference type="Pfam" id="PF00196">
    <property type="entry name" value="GerE"/>
    <property type="match status" value="1"/>
</dbReference>
<dbReference type="EMBL" id="JABFTQ010000013">
    <property type="protein sequence ID" value="MCE8048503.1"/>
    <property type="molecule type" value="Genomic_DNA"/>
</dbReference>
<sequence>MNATDMNNDNRHSDHGKVGGCGVDVRVLQRFSREVLGLAEIPQCPSSGSWLHQAVRGFANVVSFDTAWWGQVYVPPGQTPAKNLMHGSLGLCPSFAAEWNHISALDRFANGSISQLGKAVRECYGDRPEDAKTAVGAFCERHDIYHSMAVTLDFPSSGMLFFVSINRGRSRYGFDEVDAMLMEEFVRHLARCWKAHLEAVRADGLSNAWDGYALSSRKGELLYIGREVGAALNEGYADWQGSRLPGDLADMLARVPCAFYPGRSREIVVQPCGELISLTMCSRRHTSALAPRELSAARLYSQGSSYKEVARALGVTPATARTYLRNAYLRLGVSNKVELISALRQPGGE</sequence>
<dbReference type="SMART" id="SM00421">
    <property type="entry name" value="HTH_LUXR"/>
    <property type="match status" value="1"/>
</dbReference>
<dbReference type="PANTHER" id="PTHR44688">
    <property type="entry name" value="DNA-BINDING TRANSCRIPTIONAL ACTIVATOR DEVR_DOSR"/>
    <property type="match status" value="1"/>
</dbReference>
<keyword evidence="6" id="KW-1185">Reference proteome</keyword>
<feature type="domain" description="HTH luxR-type" evidence="4">
    <location>
        <begin position="282"/>
        <end position="347"/>
    </location>
</feature>
<organism evidence="5 6">
    <name type="scientific">Billgrantia desiderata</name>
    <dbReference type="NCBI Taxonomy" id="52021"/>
    <lineage>
        <taxon>Bacteria</taxon>
        <taxon>Pseudomonadati</taxon>
        <taxon>Pseudomonadota</taxon>
        <taxon>Gammaproteobacteria</taxon>
        <taxon>Oceanospirillales</taxon>
        <taxon>Halomonadaceae</taxon>
        <taxon>Billgrantia</taxon>
    </lineage>
</organism>
<dbReference type="PRINTS" id="PR00038">
    <property type="entry name" value="HTHLUXR"/>
</dbReference>
<keyword evidence="2" id="KW-0238">DNA-binding</keyword>
<accession>A0ABS9B9D0</accession>
<dbReference type="Gene3D" id="1.10.10.10">
    <property type="entry name" value="Winged helix-like DNA-binding domain superfamily/Winged helix DNA-binding domain"/>
    <property type="match status" value="1"/>
</dbReference>
<keyword evidence="1" id="KW-0805">Transcription regulation</keyword>
<reference evidence="5 6" key="1">
    <citation type="journal article" date="2021" name="Front. Microbiol.">
        <title>Aerobic Denitrification and Heterotrophic Sulfur Oxidation in the Genus Halomonas Revealed by Six Novel Species Characterizations and Genome-Based Analysis.</title>
        <authorList>
            <person name="Wang L."/>
            <person name="Shao Z."/>
        </authorList>
    </citation>
    <scope>NUCLEOTIDE SEQUENCE [LARGE SCALE GENOMIC DNA]</scope>
    <source>
        <strain evidence="5 6">MCCC 1A05748</strain>
    </source>
</reference>
<dbReference type="InterPro" id="IPR000792">
    <property type="entry name" value="Tscrpt_reg_LuxR_C"/>
</dbReference>